<feature type="transmembrane region" description="Helical" evidence="1">
    <location>
        <begin position="271"/>
        <end position="292"/>
    </location>
</feature>
<keyword evidence="1" id="KW-0472">Membrane</keyword>
<proteinExistence type="predicted"/>
<dbReference type="EMBL" id="JAPCHZ010000005">
    <property type="protein sequence ID" value="MCW4452446.1"/>
    <property type="molecule type" value="Genomic_DNA"/>
</dbReference>
<dbReference type="SUPFAM" id="SSF48452">
    <property type="entry name" value="TPR-like"/>
    <property type="match status" value="1"/>
</dbReference>
<organism evidence="2 3">
    <name type="scientific">Kaistella yananensis</name>
    <dbReference type="NCBI Taxonomy" id="2989820"/>
    <lineage>
        <taxon>Bacteria</taxon>
        <taxon>Pseudomonadati</taxon>
        <taxon>Bacteroidota</taxon>
        <taxon>Flavobacteriia</taxon>
        <taxon>Flavobacteriales</taxon>
        <taxon>Weeksellaceae</taxon>
        <taxon>Chryseobacterium group</taxon>
        <taxon>Kaistella</taxon>
    </lineage>
</organism>
<gene>
    <name evidence="2" type="ORF">OK344_09515</name>
</gene>
<dbReference type="InterPro" id="IPR030456">
    <property type="entry name" value="TF_fork_head_CS_2"/>
</dbReference>
<sequence>MQTLRLLILVLLFFAELLAAQKGSQAPYERIIRTYAHIQINDSAALPQIRVLIALAKKENNAAQLTKAYHDALHYTPSEDLKLRYADSAITAAHLSCKNDLISTAYLGKGIVYYFNYKRYRPALQEYLKAMSYAEKTDDLYLIHKTGYHLGVVKSYLGDHADAIRHFEFGAAYFMREMEKKSHPNLLHNMRKGYYNSIRQMVFCHQRLNNDAKADSLISIGERGVPDHRDFKLVRSYFHQFRGISEFGKGIIRKAWKNSVRHFLKLKETGILPGLVLFIFIWVKTGFSWGCIKRPWIFLEKWIRCTNANSLYFRNSVKITSS</sequence>
<evidence type="ECO:0000256" key="1">
    <source>
        <dbReference type="SAM" id="Phobius"/>
    </source>
</evidence>
<evidence type="ECO:0000313" key="2">
    <source>
        <dbReference type="EMBL" id="MCW4452446.1"/>
    </source>
</evidence>
<comment type="caution">
    <text evidence="2">The sequence shown here is derived from an EMBL/GenBank/DDBJ whole genome shotgun (WGS) entry which is preliminary data.</text>
</comment>
<accession>A0ABT3JNT7</accession>
<reference evidence="2 3" key="1">
    <citation type="submission" date="2022-10" db="EMBL/GenBank/DDBJ databases">
        <title>Kaistella sp. BT-6-1-3.</title>
        <authorList>
            <person name="Ai J."/>
            <person name="Deng Z."/>
        </authorList>
    </citation>
    <scope>NUCLEOTIDE SEQUENCE [LARGE SCALE GENOMIC DNA]</scope>
    <source>
        <strain evidence="2 3">BT6-1-3</strain>
    </source>
</reference>
<dbReference type="RefSeq" id="WP_265144571.1">
    <property type="nucleotide sequence ID" value="NZ_JAPCHZ010000005.1"/>
</dbReference>
<keyword evidence="3" id="KW-1185">Reference proteome</keyword>
<keyword evidence="1" id="KW-0812">Transmembrane</keyword>
<evidence type="ECO:0008006" key="4">
    <source>
        <dbReference type="Google" id="ProtNLM"/>
    </source>
</evidence>
<evidence type="ECO:0000313" key="3">
    <source>
        <dbReference type="Proteomes" id="UP001209107"/>
    </source>
</evidence>
<dbReference type="PROSITE" id="PS00658">
    <property type="entry name" value="FORK_HEAD_2"/>
    <property type="match status" value="1"/>
</dbReference>
<dbReference type="Gene3D" id="1.25.40.10">
    <property type="entry name" value="Tetratricopeptide repeat domain"/>
    <property type="match status" value="1"/>
</dbReference>
<protein>
    <recommendedName>
        <fullName evidence="4">Tetratricopeptide repeat protein</fullName>
    </recommendedName>
</protein>
<name>A0ABT3JNT7_9FLAO</name>
<dbReference type="InterPro" id="IPR011990">
    <property type="entry name" value="TPR-like_helical_dom_sf"/>
</dbReference>
<dbReference type="Proteomes" id="UP001209107">
    <property type="component" value="Unassembled WGS sequence"/>
</dbReference>
<keyword evidence="1" id="KW-1133">Transmembrane helix</keyword>